<evidence type="ECO:0000313" key="3">
    <source>
        <dbReference type="Proteomes" id="UP000694050"/>
    </source>
</evidence>
<dbReference type="EMBL" id="JAELUQ010000002">
    <property type="protein sequence ID" value="KAG7419398.1"/>
    <property type="molecule type" value="Genomic_DNA"/>
</dbReference>
<dbReference type="Proteomes" id="UP000694050">
    <property type="component" value="Unassembled WGS sequence"/>
</dbReference>
<evidence type="ECO:0000313" key="2">
    <source>
        <dbReference type="EMBL" id="KAG7419398.1"/>
    </source>
</evidence>
<dbReference type="AlphaFoldDB" id="A0A8J5PGQ6"/>
<feature type="region of interest" description="Disordered" evidence="1">
    <location>
        <begin position="17"/>
        <end position="65"/>
    </location>
</feature>
<organism evidence="2 3">
    <name type="scientific">Fusarium oxysporum f. sp. rapae</name>
    <dbReference type="NCBI Taxonomy" id="485398"/>
    <lineage>
        <taxon>Eukaryota</taxon>
        <taxon>Fungi</taxon>
        <taxon>Dikarya</taxon>
        <taxon>Ascomycota</taxon>
        <taxon>Pezizomycotina</taxon>
        <taxon>Sordariomycetes</taxon>
        <taxon>Hypocreomycetidae</taxon>
        <taxon>Hypocreales</taxon>
        <taxon>Nectriaceae</taxon>
        <taxon>Fusarium</taxon>
        <taxon>Fusarium oxysporum species complex</taxon>
    </lineage>
</organism>
<proteinExistence type="predicted"/>
<accession>A0A8J5PGQ6</accession>
<reference evidence="2" key="1">
    <citation type="submission" date="2021-04" db="EMBL/GenBank/DDBJ databases">
        <title>First draft genome resource for Brassicaceae pathogens Fusarium oxysporum f. sp. raphani and Fusarium oxysporum f. sp. rapae.</title>
        <authorList>
            <person name="Asai S."/>
        </authorList>
    </citation>
    <scope>NUCLEOTIDE SEQUENCE</scope>
    <source>
        <strain evidence="2">Tf1208</strain>
    </source>
</reference>
<sequence length="100" mass="11132">MRTVILWRGLRQHRSTSQRRSLSDFQSSQTPRRTSRVRQVVGGDTSSGSDGDDEASSGEDLFNDSDESSVIDCAVLGIIETTKLRGVIISYMPRSPDRAW</sequence>
<comment type="caution">
    <text evidence="2">The sequence shown here is derived from an EMBL/GenBank/DDBJ whole genome shotgun (WGS) entry which is preliminary data.</text>
</comment>
<name>A0A8J5PGQ6_FUSOX</name>
<feature type="compositionally biased region" description="Polar residues" evidence="1">
    <location>
        <begin position="18"/>
        <end position="32"/>
    </location>
</feature>
<protein>
    <submittedName>
        <fullName evidence="2">Uncharacterized protein</fullName>
    </submittedName>
</protein>
<evidence type="ECO:0000256" key="1">
    <source>
        <dbReference type="SAM" id="MobiDB-lite"/>
    </source>
</evidence>
<feature type="compositionally biased region" description="Acidic residues" evidence="1">
    <location>
        <begin position="50"/>
        <end position="65"/>
    </location>
</feature>
<gene>
    <name evidence="2" type="ORF">Forpe1208_v003188</name>
</gene>